<evidence type="ECO:0000256" key="1">
    <source>
        <dbReference type="ARBA" id="ARBA00004196"/>
    </source>
</evidence>
<dbReference type="InterPro" id="IPR017560">
    <property type="entry name" value="Cyt_c_biogenesis_CcmI"/>
</dbReference>
<dbReference type="RefSeq" id="WP_107991510.1">
    <property type="nucleotide sequence ID" value="NZ_QAYG01000010.1"/>
</dbReference>
<proteinExistence type="predicted"/>
<evidence type="ECO:0000256" key="5">
    <source>
        <dbReference type="SAM" id="SignalP"/>
    </source>
</evidence>
<keyword evidence="4" id="KW-0812">Transmembrane</keyword>
<comment type="caution">
    <text evidence="6">The sequence shown here is derived from an EMBL/GenBank/DDBJ whole genome shotgun (WGS) entry which is preliminary data.</text>
</comment>
<keyword evidence="2" id="KW-0201">Cytochrome c-type biogenesis</keyword>
<keyword evidence="7" id="KW-1185">Reference proteome</keyword>
<protein>
    <submittedName>
        <fullName evidence="6">Cytochrome c-type biogenesis protein CcmH</fullName>
    </submittedName>
</protein>
<dbReference type="GO" id="GO:0030313">
    <property type="term" value="C:cell envelope"/>
    <property type="evidence" value="ECO:0007669"/>
    <property type="project" value="UniProtKB-SubCell"/>
</dbReference>
<dbReference type="EMBL" id="QAYG01000010">
    <property type="protein sequence ID" value="PTW57636.1"/>
    <property type="molecule type" value="Genomic_DNA"/>
</dbReference>
<sequence length="407" mass="42752">MMIWFLFAVLTVAAALAILAPLARRSNAAEEEGQGRENGPDVAIYKDQLTEIDRDLDRGVIEPEDAEAARAEISRRLLKAARSDRDDAATRPRSGSGRARIAAALAIVGVPLVSVPLYLALGSPSMPDAPLAARLMPSDDGFHQFKDLVAKVEERLARNPGDGRGWDVIAPAYMRMGRAGDAAKAYANAIRLLGENAPRRANQGEAIVAANDGVVTAEAREAFERAVKLAPGMVKPRFYLALGLGQEGKKDEAISAWQTLLKDAQGNEAWVPMAQAELRELGVATPDAAPVRAPGVASAPGMSAGTGNGAGASGMPGPSAADVRAAGEMSAQDRQAMIRGMVSQLDERLKAEGGSVDEWVRLVRALAVLGERDQAIDAVKRARAGLAGDQQGLTTIDALATQLGLES</sequence>
<evidence type="ECO:0000313" key="6">
    <source>
        <dbReference type="EMBL" id="PTW57636.1"/>
    </source>
</evidence>
<dbReference type="InterPro" id="IPR051263">
    <property type="entry name" value="C-type_cytochrome_biogenesis"/>
</dbReference>
<keyword evidence="5" id="KW-0732">Signal</keyword>
<feature type="compositionally biased region" description="Gly residues" evidence="3">
    <location>
        <begin position="304"/>
        <end position="314"/>
    </location>
</feature>
<comment type="subcellular location">
    <subcellularLocation>
        <location evidence="1">Cell envelope</location>
    </subcellularLocation>
</comment>
<evidence type="ECO:0000313" key="7">
    <source>
        <dbReference type="Proteomes" id="UP000244081"/>
    </source>
</evidence>
<name>A0A2T5V1M7_9HYPH</name>
<dbReference type="GO" id="GO:0005886">
    <property type="term" value="C:plasma membrane"/>
    <property type="evidence" value="ECO:0007669"/>
    <property type="project" value="TreeGrafter"/>
</dbReference>
<dbReference type="AlphaFoldDB" id="A0A2T5V1M7"/>
<evidence type="ECO:0000256" key="3">
    <source>
        <dbReference type="SAM" id="MobiDB-lite"/>
    </source>
</evidence>
<accession>A0A2T5V1M7</accession>
<dbReference type="GO" id="GO:0017004">
    <property type="term" value="P:cytochrome complex assembly"/>
    <property type="evidence" value="ECO:0007669"/>
    <property type="project" value="UniProtKB-KW"/>
</dbReference>
<keyword evidence="4" id="KW-0472">Membrane</keyword>
<feature type="transmembrane region" description="Helical" evidence="4">
    <location>
        <begin position="101"/>
        <end position="121"/>
    </location>
</feature>
<feature type="chain" id="PRO_5015704255" evidence="5">
    <location>
        <begin position="29"/>
        <end position="407"/>
    </location>
</feature>
<dbReference type="InterPro" id="IPR011990">
    <property type="entry name" value="TPR-like_helical_dom_sf"/>
</dbReference>
<reference evidence="6 7" key="1">
    <citation type="submission" date="2018-04" db="EMBL/GenBank/DDBJ databases">
        <title>Genomic Encyclopedia of Archaeal and Bacterial Type Strains, Phase II (KMG-II): from individual species to whole genera.</title>
        <authorList>
            <person name="Goeker M."/>
        </authorList>
    </citation>
    <scope>NUCLEOTIDE SEQUENCE [LARGE SCALE GENOMIC DNA]</scope>
    <source>
        <strain evidence="6 7">DSM 23382</strain>
    </source>
</reference>
<dbReference type="SUPFAM" id="SSF48452">
    <property type="entry name" value="TPR-like"/>
    <property type="match status" value="1"/>
</dbReference>
<gene>
    <name evidence="6" type="ORF">C8N35_110115</name>
</gene>
<dbReference type="OrthoDB" id="9815847at2"/>
<dbReference type="Gene3D" id="1.25.40.10">
    <property type="entry name" value="Tetratricopeptide repeat domain"/>
    <property type="match status" value="1"/>
</dbReference>
<feature type="signal peptide" evidence="5">
    <location>
        <begin position="1"/>
        <end position="28"/>
    </location>
</feature>
<feature type="region of interest" description="Disordered" evidence="3">
    <location>
        <begin position="294"/>
        <end position="329"/>
    </location>
</feature>
<dbReference type="PANTHER" id="PTHR47870:SF1">
    <property type="entry name" value="CYTOCHROME C-TYPE BIOGENESIS PROTEIN CCMH"/>
    <property type="match status" value="1"/>
</dbReference>
<keyword evidence="4" id="KW-1133">Transmembrane helix</keyword>
<organism evidence="6 7">
    <name type="scientific">Breoghania corrubedonensis</name>
    <dbReference type="NCBI Taxonomy" id="665038"/>
    <lineage>
        <taxon>Bacteria</taxon>
        <taxon>Pseudomonadati</taxon>
        <taxon>Pseudomonadota</taxon>
        <taxon>Alphaproteobacteria</taxon>
        <taxon>Hyphomicrobiales</taxon>
        <taxon>Stappiaceae</taxon>
        <taxon>Breoghania</taxon>
    </lineage>
</organism>
<dbReference type="NCBIfam" id="TIGR03142">
    <property type="entry name" value="cytochro_ccmI"/>
    <property type="match status" value="1"/>
</dbReference>
<dbReference type="Proteomes" id="UP000244081">
    <property type="component" value="Unassembled WGS sequence"/>
</dbReference>
<evidence type="ECO:0000256" key="4">
    <source>
        <dbReference type="SAM" id="Phobius"/>
    </source>
</evidence>
<evidence type="ECO:0000256" key="2">
    <source>
        <dbReference type="ARBA" id="ARBA00022748"/>
    </source>
</evidence>
<dbReference type="PANTHER" id="PTHR47870">
    <property type="entry name" value="CYTOCHROME C-TYPE BIOGENESIS PROTEIN CCMH"/>
    <property type="match status" value="1"/>
</dbReference>